<keyword evidence="1" id="KW-0812">Transmembrane</keyword>
<dbReference type="SUPFAM" id="SSF52833">
    <property type="entry name" value="Thioredoxin-like"/>
    <property type="match status" value="1"/>
</dbReference>
<sequence length="184" mass="21566">MKNKIIYILILSLSILLLIFFFKSTIFKNATITVNKNVKIENSPFYKKYYSRDKVTVVNIWATWCKPCLEEIPSLNKLKQEFKGSEINFISFSVDNINDLEKLKKFNATKKFEWEDITVENLDYKKEIENLFYNNSSGSGFISVNSLDVPKTLIIKNKSVIKEYNGLIDYNEISEFLNKELKKN</sequence>
<dbReference type="InterPro" id="IPR000866">
    <property type="entry name" value="AhpC/TSA"/>
</dbReference>
<dbReference type="PROSITE" id="PS51352">
    <property type="entry name" value="THIOREDOXIN_2"/>
    <property type="match status" value="1"/>
</dbReference>
<proteinExistence type="predicted"/>
<dbReference type="PANTHER" id="PTHR42852:SF18">
    <property type="entry name" value="CHROMOSOME UNDETERMINED SCAFFOLD_47, WHOLE GENOME SHOTGUN SEQUENCE"/>
    <property type="match status" value="1"/>
</dbReference>
<dbReference type="InterPro" id="IPR036249">
    <property type="entry name" value="Thioredoxin-like_sf"/>
</dbReference>
<dbReference type="InterPro" id="IPR050553">
    <property type="entry name" value="Thioredoxin_ResA/DsbE_sf"/>
</dbReference>
<accession>A0ABP9LTP4</accession>
<feature type="transmembrane region" description="Helical" evidence="1">
    <location>
        <begin position="6"/>
        <end position="22"/>
    </location>
</feature>
<dbReference type="InterPro" id="IPR013766">
    <property type="entry name" value="Thioredoxin_domain"/>
</dbReference>
<organism evidence="3 4">
    <name type="scientific">Chryseobacterium ginsengisoli</name>
    <dbReference type="NCBI Taxonomy" id="363853"/>
    <lineage>
        <taxon>Bacteria</taxon>
        <taxon>Pseudomonadati</taxon>
        <taxon>Bacteroidota</taxon>
        <taxon>Flavobacteriia</taxon>
        <taxon>Flavobacteriales</taxon>
        <taxon>Weeksellaceae</taxon>
        <taxon>Chryseobacterium group</taxon>
        <taxon>Chryseobacterium</taxon>
    </lineage>
</organism>
<dbReference type="Pfam" id="PF00578">
    <property type="entry name" value="AhpC-TSA"/>
    <property type="match status" value="1"/>
</dbReference>
<dbReference type="Gene3D" id="3.40.30.10">
    <property type="entry name" value="Glutaredoxin"/>
    <property type="match status" value="1"/>
</dbReference>
<name>A0ABP9LTP4_9FLAO</name>
<keyword evidence="4" id="KW-1185">Reference proteome</keyword>
<dbReference type="EMBL" id="BAABHX010000001">
    <property type="protein sequence ID" value="GAA5085237.1"/>
    <property type="molecule type" value="Genomic_DNA"/>
</dbReference>
<evidence type="ECO:0000313" key="4">
    <source>
        <dbReference type="Proteomes" id="UP001500353"/>
    </source>
</evidence>
<keyword evidence="1" id="KW-1133">Transmembrane helix</keyword>
<dbReference type="Proteomes" id="UP001500353">
    <property type="component" value="Unassembled WGS sequence"/>
</dbReference>
<dbReference type="RefSeq" id="WP_345200204.1">
    <property type="nucleotide sequence ID" value="NZ_BAABHX010000001.1"/>
</dbReference>
<reference evidence="4" key="1">
    <citation type="journal article" date="2019" name="Int. J. Syst. Evol. Microbiol.">
        <title>The Global Catalogue of Microorganisms (GCM) 10K type strain sequencing project: providing services to taxonomists for standard genome sequencing and annotation.</title>
        <authorList>
            <consortium name="The Broad Institute Genomics Platform"/>
            <consortium name="The Broad Institute Genome Sequencing Center for Infectious Disease"/>
            <person name="Wu L."/>
            <person name="Ma J."/>
        </authorList>
    </citation>
    <scope>NUCLEOTIDE SEQUENCE [LARGE SCALE GENOMIC DNA]</scope>
    <source>
        <strain evidence="4">JCM 18019</strain>
    </source>
</reference>
<dbReference type="PANTHER" id="PTHR42852">
    <property type="entry name" value="THIOL:DISULFIDE INTERCHANGE PROTEIN DSBE"/>
    <property type="match status" value="1"/>
</dbReference>
<keyword evidence="1" id="KW-0472">Membrane</keyword>
<feature type="domain" description="Thioredoxin" evidence="2">
    <location>
        <begin position="23"/>
        <end position="182"/>
    </location>
</feature>
<evidence type="ECO:0000313" key="3">
    <source>
        <dbReference type="EMBL" id="GAA5085237.1"/>
    </source>
</evidence>
<protein>
    <submittedName>
        <fullName evidence="3">TlpA disulfide reductase family protein</fullName>
    </submittedName>
</protein>
<comment type="caution">
    <text evidence="3">The sequence shown here is derived from an EMBL/GenBank/DDBJ whole genome shotgun (WGS) entry which is preliminary data.</text>
</comment>
<evidence type="ECO:0000256" key="1">
    <source>
        <dbReference type="SAM" id="Phobius"/>
    </source>
</evidence>
<dbReference type="CDD" id="cd02966">
    <property type="entry name" value="TlpA_like_family"/>
    <property type="match status" value="1"/>
</dbReference>
<evidence type="ECO:0000259" key="2">
    <source>
        <dbReference type="PROSITE" id="PS51352"/>
    </source>
</evidence>
<gene>
    <name evidence="3" type="ORF">GCM10023210_05860</name>
</gene>